<dbReference type="RefSeq" id="WP_146783340.1">
    <property type="nucleotide sequence ID" value="NZ_BAABIO010000006.1"/>
</dbReference>
<organism evidence="1 2">
    <name type="scientific">Flavisolibacter ginsenosidimutans</name>
    <dbReference type="NCBI Taxonomy" id="661481"/>
    <lineage>
        <taxon>Bacteria</taxon>
        <taxon>Pseudomonadati</taxon>
        <taxon>Bacteroidota</taxon>
        <taxon>Chitinophagia</taxon>
        <taxon>Chitinophagales</taxon>
        <taxon>Chitinophagaceae</taxon>
        <taxon>Flavisolibacter</taxon>
    </lineage>
</organism>
<dbReference type="KEGG" id="fgg:FSB75_04390"/>
<proteinExistence type="predicted"/>
<keyword evidence="2" id="KW-1185">Reference proteome</keyword>
<reference evidence="1 2" key="1">
    <citation type="journal article" date="2015" name="Int. J. Syst. Evol. Microbiol.">
        <title>Flavisolibacter ginsenosidimutans sp. nov., with ginsenoside-converting activity isolated from soil used for cultivating ginseng.</title>
        <authorList>
            <person name="Zhao Y."/>
            <person name="Liu Q."/>
            <person name="Kang M.S."/>
            <person name="Jin F."/>
            <person name="Yu H."/>
            <person name="Im W.T."/>
        </authorList>
    </citation>
    <scope>NUCLEOTIDE SEQUENCE [LARGE SCALE GENOMIC DNA]</scope>
    <source>
        <strain evidence="1 2">Gsoil 636</strain>
    </source>
</reference>
<dbReference type="Proteomes" id="UP000321204">
    <property type="component" value="Chromosome"/>
</dbReference>
<gene>
    <name evidence="1" type="ORF">FSB75_04390</name>
</gene>
<dbReference type="AlphaFoldDB" id="A0A5B8UF31"/>
<evidence type="ECO:0000313" key="2">
    <source>
        <dbReference type="Proteomes" id="UP000321204"/>
    </source>
</evidence>
<dbReference type="OrthoDB" id="9788959at2"/>
<name>A0A5B8UF31_9BACT</name>
<protein>
    <submittedName>
        <fullName evidence="1">Universal stress protein</fullName>
    </submittedName>
</protein>
<accession>A0A5B8UF31</accession>
<dbReference type="SUPFAM" id="SSF52402">
    <property type="entry name" value="Adenine nucleotide alpha hydrolases-like"/>
    <property type="match status" value="2"/>
</dbReference>
<evidence type="ECO:0000313" key="1">
    <source>
        <dbReference type="EMBL" id="QEC55174.1"/>
    </source>
</evidence>
<sequence length="257" mass="29186">MTVIVPVDFSAQSINAASFASKMLTGIYGADLVLYHLYLNESEEKDVIENLQKIKDALLGSSIVKIRCLAEKGNGLVYYLTRLINKEDASLVVMSVSDRVKFFEDSYSLQMMAQGSCPVMVIPYGYFYNDVKTVALASDFKDVDKTIPLNKVKKVLDIFRPQLHIVHVNPKIYVTLNDELQDQRNQLAEMFNDYHPEFHFITTNNFAESLDQFISDKEVDLVLTFPRKHSYLSTLIKGTNTQKLVYKNAVPVLAAHE</sequence>
<dbReference type="EMBL" id="CP042433">
    <property type="protein sequence ID" value="QEC55174.1"/>
    <property type="molecule type" value="Genomic_DNA"/>
</dbReference>
<dbReference type="Gene3D" id="3.40.50.12370">
    <property type="match status" value="1"/>
</dbReference>